<dbReference type="AlphaFoldDB" id="A0A0E2BK32"/>
<accession>A0A0E2BK32</accession>
<proteinExistence type="predicted"/>
<protein>
    <submittedName>
        <fullName evidence="1">Aspartyl protease</fullName>
    </submittedName>
</protein>
<dbReference type="SUPFAM" id="SSF50630">
    <property type="entry name" value="Acid proteases"/>
    <property type="match status" value="1"/>
</dbReference>
<comment type="caution">
    <text evidence="1">The sequence shown here is derived from an EMBL/GenBank/DDBJ whole genome shotgun (WGS) entry which is preliminary data.</text>
</comment>
<dbReference type="PROSITE" id="PS51257">
    <property type="entry name" value="PROKAR_LIPOPROTEIN"/>
    <property type="match status" value="1"/>
</dbReference>
<dbReference type="Gene3D" id="2.40.70.10">
    <property type="entry name" value="Acid Proteases"/>
    <property type="match status" value="1"/>
</dbReference>
<organism evidence="1 2">
    <name type="scientific">Leptospira santarosai str. MOR084</name>
    <dbReference type="NCBI Taxonomy" id="1049984"/>
    <lineage>
        <taxon>Bacteria</taxon>
        <taxon>Pseudomonadati</taxon>
        <taxon>Spirochaetota</taxon>
        <taxon>Spirochaetia</taxon>
        <taxon>Leptospirales</taxon>
        <taxon>Leptospiraceae</taxon>
        <taxon>Leptospira</taxon>
    </lineage>
</organism>
<dbReference type="Proteomes" id="UP000006329">
    <property type="component" value="Unassembled WGS sequence"/>
</dbReference>
<evidence type="ECO:0000313" key="1">
    <source>
        <dbReference type="EMBL" id="EKO35535.1"/>
    </source>
</evidence>
<sequence length="319" mass="35764">MYQKTNLRIFFSFVVLFFLSCSLTTSGARVVLVYHPTDVVLPLNIKNGFRFVQLSFMPGQEPLRFLIDTGSRFSFLDERYFTERDPQKRIAVTYPGGKDDSYRKTRIVDLSYQTNTIFKGITVYSHNFSGNLELDGIIGMDSLYDKIIILEYPNVIRFLKHVEGGLEEAMVPGLSSLVRNAKPLRFFSGLPVLETSYGPKDKALLILDTGAESSLLELSKPLPGFVEETASSRSVPVLNFQGKIMNVRTQFIRKLCLVSTSSCVENLEILPSGLPVDFSGAPTGVRVQGVLGVNWLNEHKILLNMKRSFIGIVEKDGEK</sequence>
<name>A0A0E2BK32_9LEPT</name>
<dbReference type="EMBL" id="AHON02000013">
    <property type="protein sequence ID" value="EKO35535.1"/>
    <property type="molecule type" value="Genomic_DNA"/>
</dbReference>
<dbReference type="RefSeq" id="WP_004470328.1">
    <property type="nucleotide sequence ID" value="NZ_AHON02000013.1"/>
</dbReference>
<keyword evidence="1" id="KW-0378">Hydrolase</keyword>
<dbReference type="GO" id="GO:0006508">
    <property type="term" value="P:proteolysis"/>
    <property type="evidence" value="ECO:0007669"/>
    <property type="project" value="UniProtKB-KW"/>
</dbReference>
<reference evidence="1" key="1">
    <citation type="submission" date="2012-10" db="EMBL/GenBank/DDBJ databases">
        <authorList>
            <person name="Harkins D.M."/>
            <person name="Durkin A.S."/>
            <person name="Brinkac L.M."/>
            <person name="Haft D.H."/>
            <person name="Selengut J.D."/>
            <person name="Sanka R."/>
            <person name="DePew J."/>
            <person name="Purushe J."/>
            <person name="Matthias M.A."/>
            <person name="Vinetz J.M."/>
            <person name="Sutton G.G."/>
            <person name="Nierman W.C."/>
            <person name="Fouts D.E."/>
        </authorList>
    </citation>
    <scope>NUCLEOTIDE SEQUENCE [LARGE SCALE GENOMIC DNA]</scope>
    <source>
        <strain evidence="1">MOR084</strain>
    </source>
</reference>
<dbReference type="InterPro" id="IPR021109">
    <property type="entry name" value="Peptidase_aspartic_dom_sf"/>
</dbReference>
<keyword evidence="2" id="KW-1185">Reference proteome</keyword>
<gene>
    <name evidence="1" type="ORF">LEP1GSC179_1229</name>
</gene>
<keyword evidence="1" id="KW-0645">Protease</keyword>
<dbReference type="GO" id="GO:0008233">
    <property type="term" value="F:peptidase activity"/>
    <property type="evidence" value="ECO:0007669"/>
    <property type="project" value="UniProtKB-KW"/>
</dbReference>
<evidence type="ECO:0000313" key="2">
    <source>
        <dbReference type="Proteomes" id="UP000006329"/>
    </source>
</evidence>